<comment type="subcellular location">
    <subcellularLocation>
        <location evidence="1">Fimbrium</location>
    </subcellularLocation>
</comment>
<keyword evidence="3 5" id="KW-0732">Signal</keyword>
<dbReference type="SUPFAM" id="SSF49401">
    <property type="entry name" value="Bacterial adhesins"/>
    <property type="match status" value="1"/>
</dbReference>
<dbReference type="RefSeq" id="WP_081695046.1">
    <property type="nucleotide sequence ID" value="NZ_CP016340.1"/>
</dbReference>
<sequence length="211" mass="22100">MKTPRLSLSPDGWPIRLACLSLALAPLAPALAVDGTITIDGEITEQTCKINNMAPPSDMLVNLPKISTTALKNKGDVAGATMFEIKLTECPEALSGNVKAYFEPSATVDLTTGNLHAYTNGDSAATIQNKLPDVSSKGKASNVQIQLANADGSTIRIGNTDSGAQGVPLTAATDGKKTATLRYLARYIKTESAAVSAGRIVAYVQYSIQYP</sequence>
<dbReference type="Proteomes" id="UP000076825">
    <property type="component" value="Chromosome 1"/>
</dbReference>
<reference evidence="6 7" key="1">
    <citation type="submission" date="2016-04" db="EMBL/GenBank/DDBJ databases">
        <authorList>
            <consortium name="Pathogen Informatics"/>
        </authorList>
    </citation>
    <scope>NUCLEOTIDE SEQUENCE [LARGE SCALE GENOMIC DNA]</scope>
    <source>
        <strain evidence="6 7">H044680328</strain>
    </source>
</reference>
<dbReference type="EMBL" id="LT546645">
    <property type="protein sequence ID" value="SAI67536.1"/>
    <property type="molecule type" value="Genomic_DNA"/>
</dbReference>
<dbReference type="eggNOG" id="COG3539">
    <property type="taxonomic scope" value="Bacteria"/>
</dbReference>
<comment type="similarity">
    <text evidence="2">Belongs to the fimbrial protein family.</text>
</comment>
<gene>
    <name evidence="6" type="primary">fimF</name>
    <name evidence="6" type="ORF">SAMEA3906487_00782</name>
</gene>
<name>A0A157SCA6_9BORD</name>
<feature type="chain" id="PRO_5009816753" evidence="5">
    <location>
        <begin position="33"/>
        <end position="211"/>
    </location>
</feature>
<dbReference type="InterPro" id="IPR039458">
    <property type="entry name" value="FimA-like"/>
</dbReference>
<keyword evidence="4" id="KW-0281">Fimbrium</keyword>
<evidence type="ECO:0000256" key="4">
    <source>
        <dbReference type="ARBA" id="ARBA00023263"/>
    </source>
</evidence>
<evidence type="ECO:0000256" key="5">
    <source>
        <dbReference type="SAM" id="SignalP"/>
    </source>
</evidence>
<evidence type="ECO:0000256" key="3">
    <source>
        <dbReference type="ARBA" id="ARBA00022729"/>
    </source>
</evidence>
<feature type="signal peptide" evidence="5">
    <location>
        <begin position="1"/>
        <end position="32"/>
    </location>
</feature>
<dbReference type="InterPro" id="IPR008966">
    <property type="entry name" value="Adhesion_dom_sf"/>
</dbReference>
<dbReference type="PANTHER" id="PTHR33420:SF3">
    <property type="entry name" value="FIMBRIAL SUBUNIT ELFA"/>
    <property type="match status" value="1"/>
</dbReference>
<dbReference type="KEGG" id="btrm:SAMEA390648700782"/>
<proteinExistence type="inferred from homology"/>
<dbReference type="InterPro" id="IPR050263">
    <property type="entry name" value="Bact_Fimbrial_Adh_Pro"/>
</dbReference>
<dbReference type="Gene3D" id="2.60.40.1090">
    <property type="entry name" value="Fimbrial-type adhesion domain"/>
    <property type="match status" value="1"/>
</dbReference>
<dbReference type="PATRIC" id="fig|123899.6.peg.755"/>
<accession>A0A157SCA6</accession>
<evidence type="ECO:0000313" key="7">
    <source>
        <dbReference type="Proteomes" id="UP000076825"/>
    </source>
</evidence>
<dbReference type="STRING" id="123899.SAMEA3906487_00782"/>
<dbReference type="OrthoDB" id="8640774at2"/>
<evidence type="ECO:0000313" key="6">
    <source>
        <dbReference type="EMBL" id="SAI67536.1"/>
    </source>
</evidence>
<evidence type="ECO:0000256" key="2">
    <source>
        <dbReference type="ARBA" id="ARBA00006671"/>
    </source>
</evidence>
<dbReference type="PANTHER" id="PTHR33420">
    <property type="entry name" value="FIMBRIAL SUBUNIT ELFA-RELATED"/>
    <property type="match status" value="1"/>
</dbReference>
<keyword evidence="7" id="KW-1185">Reference proteome</keyword>
<dbReference type="Pfam" id="PF16970">
    <property type="entry name" value="FimA"/>
    <property type="match status" value="1"/>
</dbReference>
<dbReference type="GeneID" id="56587812"/>
<protein>
    <submittedName>
        <fullName evidence="6">Fimbrial subunit</fullName>
    </submittedName>
</protein>
<dbReference type="AlphaFoldDB" id="A0A157SCA6"/>
<dbReference type="GO" id="GO:0043709">
    <property type="term" value="P:cell adhesion involved in single-species biofilm formation"/>
    <property type="evidence" value="ECO:0007669"/>
    <property type="project" value="TreeGrafter"/>
</dbReference>
<organism evidence="6 7">
    <name type="scientific">Bordetella trematum</name>
    <dbReference type="NCBI Taxonomy" id="123899"/>
    <lineage>
        <taxon>Bacteria</taxon>
        <taxon>Pseudomonadati</taxon>
        <taxon>Pseudomonadota</taxon>
        <taxon>Betaproteobacteria</taxon>
        <taxon>Burkholderiales</taxon>
        <taxon>Alcaligenaceae</taxon>
        <taxon>Bordetella</taxon>
    </lineage>
</organism>
<evidence type="ECO:0000256" key="1">
    <source>
        <dbReference type="ARBA" id="ARBA00004561"/>
    </source>
</evidence>
<dbReference type="GO" id="GO:0009289">
    <property type="term" value="C:pilus"/>
    <property type="evidence" value="ECO:0007669"/>
    <property type="project" value="UniProtKB-SubCell"/>
</dbReference>
<dbReference type="InterPro" id="IPR036937">
    <property type="entry name" value="Adhesion_dom_fimbrial_sf"/>
</dbReference>